<dbReference type="EnsemblPlants" id="OGLUM05G08820.4">
    <property type="protein sequence ID" value="OGLUM05G08820.4"/>
    <property type="gene ID" value="OGLUM05G08820"/>
</dbReference>
<dbReference type="Gramene" id="OGLUM05G08820.4">
    <property type="protein sequence ID" value="OGLUM05G08820.4"/>
    <property type="gene ID" value="OGLUM05G08820"/>
</dbReference>
<dbReference type="AlphaFoldDB" id="A0A0D9ZW47"/>
<feature type="transmembrane region" description="Helical" evidence="2">
    <location>
        <begin position="84"/>
        <end position="103"/>
    </location>
</feature>
<organism evidence="3">
    <name type="scientific">Oryza glumipatula</name>
    <dbReference type="NCBI Taxonomy" id="40148"/>
    <lineage>
        <taxon>Eukaryota</taxon>
        <taxon>Viridiplantae</taxon>
        <taxon>Streptophyta</taxon>
        <taxon>Embryophyta</taxon>
        <taxon>Tracheophyta</taxon>
        <taxon>Spermatophyta</taxon>
        <taxon>Magnoliopsida</taxon>
        <taxon>Liliopsida</taxon>
        <taxon>Poales</taxon>
        <taxon>Poaceae</taxon>
        <taxon>BOP clade</taxon>
        <taxon>Oryzoideae</taxon>
        <taxon>Oryzeae</taxon>
        <taxon>Oryzinae</taxon>
        <taxon>Oryza</taxon>
    </lineage>
</organism>
<keyword evidence="2" id="KW-0812">Transmembrane</keyword>
<name>A0A0D9ZW47_9ORYZ</name>
<sequence>MILIAVTQCNRVLSVYDYVNETYAARVNPTFGMITGGYFTFLSKFEANLSAGCAVRCWRLCVMLLVLLIAMALLIGLLLIDAVFIVSLVGPMATMAISLTRLIQHDYDGSDASSKGKLRAALFIFYSLALLHSLCFYFWLLLHFSLEMLPIPASIEEYGHGDGGYYQMLLRQYLQETKTKCANDPKLPGDWNLVTYAVGLLDSASPDDHLDGLRMLDVLAINKQRSVRLELLSSRHSVQNLIEMLEWDGPDQEMRERAARIVADVAGALRVAQMPAGALHCISSLLEASPRSDTLKKPKGGKELIHRGLQILERLARDEHNCREMCNAQWLLPKITAPITSPALLETEYDNEWVDILSILLRLVMRLISAPGEAGTVLCHEISASNDAVHNLLGILDGQIEFSLQLQENAMDVLSEISIGLPAAMTENLVKKLYHIFLANSGMMSGLRPKAGEALVKLISAQGARGQVPVMEIFCKSMSMEQICESESTDALDVKRYGTVVDQLTDILVKDKECQISAAAILEHVCSRFTRSYELLEQDVVKLLMSILDLILYCKTEGDEETVSEARESNNSEMHNDEESKPPKPAGLKKSLVEKNDELSEERKHLAALLSLLVVICDNLVDADLFSYVTSVNDELVKKLKKIIEANNENTADCLRIVKLTCQVVIAIIHLKPSCLTDFNESNFNDVVSTAFKNMSDIENCMLFAVKDRQITKPARTLSSLVKEAQGLLHNAQQAGNSST</sequence>
<keyword evidence="2" id="KW-0472">Membrane</keyword>
<protein>
    <submittedName>
        <fullName evidence="3">Uncharacterized protein</fullName>
    </submittedName>
</protein>
<accession>A0A0D9ZW47</accession>
<proteinExistence type="predicted"/>
<reference evidence="3" key="1">
    <citation type="submission" date="2015-04" db="UniProtKB">
        <authorList>
            <consortium name="EnsemblPlants"/>
        </authorList>
    </citation>
    <scope>IDENTIFICATION</scope>
</reference>
<feature type="transmembrane region" description="Helical" evidence="2">
    <location>
        <begin position="123"/>
        <end position="142"/>
    </location>
</feature>
<evidence type="ECO:0000256" key="1">
    <source>
        <dbReference type="SAM" id="MobiDB-lite"/>
    </source>
</evidence>
<evidence type="ECO:0000313" key="3">
    <source>
        <dbReference type="EnsemblPlants" id="OGLUM05G08820.4"/>
    </source>
</evidence>
<dbReference type="SUPFAM" id="SSF48371">
    <property type="entry name" value="ARM repeat"/>
    <property type="match status" value="1"/>
</dbReference>
<evidence type="ECO:0000313" key="4">
    <source>
        <dbReference type="Proteomes" id="UP000026961"/>
    </source>
</evidence>
<dbReference type="Proteomes" id="UP000026961">
    <property type="component" value="Chromosome 5"/>
</dbReference>
<reference evidence="3" key="2">
    <citation type="submission" date="2018-05" db="EMBL/GenBank/DDBJ databases">
        <title>OgluRS3 (Oryza glumaepatula Reference Sequence Version 3).</title>
        <authorList>
            <person name="Zhang J."/>
            <person name="Kudrna D."/>
            <person name="Lee S."/>
            <person name="Talag J."/>
            <person name="Welchert J."/>
            <person name="Wing R.A."/>
        </authorList>
    </citation>
    <scope>NUCLEOTIDE SEQUENCE [LARGE SCALE GENOMIC DNA]</scope>
</reference>
<keyword evidence="2" id="KW-1133">Transmembrane helix</keyword>
<feature type="transmembrane region" description="Helical" evidence="2">
    <location>
        <begin position="57"/>
        <end position="78"/>
    </location>
</feature>
<dbReference type="PANTHER" id="PTHR33115:SF56">
    <property type="entry name" value="OS05G0239400 PROTEIN"/>
    <property type="match status" value="1"/>
</dbReference>
<evidence type="ECO:0000256" key="2">
    <source>
        <dbReference type="SAM" id="Phobius"/>
    </source>
</evidence>
<dbReference type="InterPro" id="IPR016024">
    <property type="entry name" value="ARM-type_fold"/>
</dbReference>
<dbReference type="PANTHER" id="PTHR33115">
    <property type="entry name" value="ARM REPEAT SUPERFAMILY PROTEIN"/>
    <property type="match status" value="1"/>
</dbReference>
<dbReference type="HOGENOM" id="CLU_009953_2_1_1"/>
<keyword evidence="4" id="KW-1185">Reference proteome</keyword>
<feature type="compositionally biased region" description="Basic and acidic residues" evidence="1">
    <location>
        <begin position="564"/>
        <end position="582"/>
    </location>
</feature>
<feature type="region of interest" description="Disordered" evidence="1">
    <location>
        <begin position="562"/>
        <end position="589"/>
    </location>
</feature>